<comment type="caution">
    <text evidence="1">The sequence shown here is derived from an EMBL/GenBank/DDBJ whole genome shotgun (WGS) entry which is preliminary data.</text>
</comment>
<keyword evidence="2" id="KW-1185">Reference proteome</keyword>
<dbReference type="Pfam" id="PF14223">
    <property type="entry name" value="Retrotran_gag_2"/>
    <property type="match status" value="1"/>
</dbReference>
<organism evidence="1 2">
    <name type="scientific">Operophtera brumata</name>
    <name type="common">Winter moth</name>
    <name type="synonym">Phalaena brumata</name>
    <dbReference type="NCBI Taxonomy" id="104452"/>
    <lineage>
        <taxon>Eukaryota</taxon>
        <taxon>Metazoa</taxon>
        <taxon>Ecdysozoa</taxon>
        <taxon>Arthropoda</taxon>
        <taxon>Hexapoda</taxon>
        <taxon>Insecta</taxon>
        <taxon>Pterygota</taxon>
        <taxon>Neoptera</taxon>
        <taxon>Endopterygota</taxon>
        <taxon>Lepidoptera</taxon>
        <taxon>Glossata</taxon>
        <taxon>Ditrysia</taxon>
        <taxon>Geometroidea</taxon>
        <taxon>Geometridae</taxon>
        <taxon>Larentiinae</taxon>
        <taxon>Operophtera</taxon>
    </lineage>
</organism>
<reference evidence="1 2" key="1">
    <citation type="journal article" date="2015" name="Genome Biol. Evol.">
        <title>The genome of winter moth (Operophtera brumata) provides a genomic perspective on sexual dimorphism and phenology.</title>
        <authorList>
            <person name="Derks M.F."/>
            <person name="Smit S."/>
            <person name="Salis L."/>
            <person name="Schijlen E."/>
            <person name="Bossers A."/>
            <person name="Mateman C."/>
            <person name="Pijl A.S."/>
            <person name="de Ridder D."/>
            <person name="Groenen M.A."/>
            <person name="Visser M.E."/>
            <person name="Megens H.J."/>
        </authorList>
    </citation>
    <scope>NUCLEOTIDE SEQUENCE [LARGE SCALE GENOMIC DNA]</scope>
    <source>
        <strain evidence="1">WM2013NL</strain>
        <tissue evidence="1">Head and thorax</tissue>
    </source>
</reference>
<dbReference type="Proteomes" id="UP000037510">
    <property type="component" value="Unassembled WGS sequence"/>
</dbReference>
<evidence type="ECO:0000313" key="1">
    <source>
        <dbReference type="EMBL" id="KOB65703.1"/>
    </source>
</evidence>
<sequence length="225" mass="25046">MLGRHKERGMLGRHKERGMLGRHKERGMLGGIRSGSTATAQINKAVFISRFSVALRVCPEQGYGHPRLKIMEKELSVGIGSIFKFDNQLNYQQWRFQAKGLIKYIDEANGSQASGSSASSLSAEALVLAEKEDAAAMFLITSALTFSQIVLIEICKTAREVIQKLDSIYAKKSDEKDSMSEHISKVQSIARQITESGDKMSEMLIMTKIIGTLPSRFKGFRQAWI</sequence>
<evidence type="ECO:0000313" key="2">
    <source>
        <dbReference type="Proteomes" id="UP000037510"/>
    </source>
</evidence>
<name>A0A0L7KQZ9_OPEBR</name>
<dbReference type="AlphaFoldDB" id="A0A0L7KQZ9"/>
<dbReference type="EMBL" id="JTDY01006774">
    <property type="protein sequence ID" value="KOB65703.1"/>
    <property type="molecule type" value="Genomic_DNA"/>
</dbReference>
<accession>A0A0L7KQZ9</accession>
<dbReference type="STRING" id="104452.A0A0L7KQZ9"/>
<gene>
    <name evidence="1" type="ORF">OBRU01_19408</name>
</gene>
<protein>
    <submittedName>
        <fullName evidence="1">Uncharacterized protein</fullName>
    </submittedName>
</protein>
<proteinExistence type="predicted"/>